<dbReference type="CDD" id="cd03794">
    <property type="entry name" value="GT4_WbuB-like"/>
    <property type="match status" value="1"/>
</dbReference>
<dbReference type="SUPFAM" id="SSF53756">
    <property type="entry name" value="UDP-Glycosyltransferase/glycogen phosphorylase"/>
    <property type="match status" value="1"/>
</dbReference>
<dbReference type="RefSeq" id="WP_185905688.1">
    <property type="nucleotide sequence ID" value="NZ_JACMSE010000008.1"/>
</dbReference>
<protein>
    <submittedName>
        <fullName evidence="4">Glycosyltransferase family 4 protein</fullName>
    </submittedName>
</protein>
<evidence type="ECO:0000313" key="5">
    <source>
        <dbReference type="Proteomes" id="UP000587396"/>
    </source>
</evidence>
<proteinExistence type="predicted"/>
<dbReference type="PANTHER" id="PTHR12526:SF622">
    <property type="entry name" value="GLYCOSYLTRANSFERASE (GROUP I)"/>
    <property type="match status" value="1"/>
</dbReference>
<evidence type="ECO:0000259" key="3">
    <source>
        <dbReference type="Pfam" id="PF13579"/>
    </source>
</evidence>
<dbReference type="GO" id="GO:0016757">
    <property type="term" value="F:glycosyltransferase activity"/>
    <property type="evidence" value="ECO:0007669"/>
    <property type="project" value="UniProtKB-KW"/>
</dbReference>
<dbReference type="InterPro" id="IPR028098">
    <property type="entry name" value="Glyco_trans_4-like_N"/>
</dbReference>
<gene>
    <name evidence="4" type="ORF">H7313_11305</name>
</gene>
<dbReference type="AlphaFoldDB" id="A0A842JEQ5"/>
<evidence type="ECO:0000313" key="4">
    <source>
        <dbReference type="EMBL" id="MBC2889924.1"/>
    </source>
</evidence>
<keyword evidence="2 4" id="KW-0808">Transferase</keyword>
<evidence type="ECO:0000256" key="1">
    <source>
        <dbReference type="ARBA" id="ARBA00022676"/>
    </source>
</evidence>
<dbReference type="Gene3D" id="3.40.50.2000">
    <property type="entry name" value="Glycogen Phosphorylase B"/>
    <property type="match status" value="2"/>
</dbReference>
<evidence type="ECO:0000256" key="2">
    <source>
        <dbReference type="ARBA" id="ARBA00022679"/>
    </source>
</evidence>
<dbReference type="Proteomes" id="UP000587396">
    <property type="component" value="Unassembled WGS sequence"/>
</dbReference>
<sequence length="406" mass="43986">MRLLVVSQHYWPEPFNVTDVCETLVARGHEVTVLTGLPNYPEGRVPEGYRGGRNRRQSRNGVEIVRSSLVERRSGAARRVANYLSFARRASRLAKRLPVGFDAVLVNQTSPVLMALPAYAYRRAHGAKVLLYCVDIWPECLLAGGFSKGSLAYRAMLGVSRRIYAAADAVCVTSPGFRDYFEDVLGLDSSGMAVLPQYAEDIFSPDAAAAVDDGAPKLKEGRCNLVFAGNVGAAQSVETIVRAAARLKDDGRIAFHVFGDGTSLAGCEEEARRLGAGNVAFHGRLPLEAMPGVYAQADGMLLTFARDPENITLRCTIPRKLQSYAAAGKPIIAAADGIAARIVEESGCGLRCAAGDDEALAGLCAEFAGMPGKDEMGRRARSLYEERYTKDRFMDTLEKELEKLRA</sequence>
<name>A0A842JEQ5_9ACTN</name>
<keyword evidence="1" id="KW-0328">Glycosyltransferase</keyword>
<accession>A0A842JEQ5</accession>
<comment type="caution">
    <text evidence="4">The sequence shown here is derived from an EMBL/GenBank/DDBJ whole genome shotgun (WGS) entry which is preliminary data.</text>
</comment>
<feature type="domain" description="Glycosyltransferase subfamily 4-like N-terminal" evidence="3">
    <location>
        <begin position="17"/>
        <end position="196"/>
    </location>
</feature>
<dbReference type="PANTHER" id="PTHR12526">
    <property type="entry name" value="GLYCOSYLTRANSFERASE"/>
    <property type="match status" value="1"/>
</dbReference>
<organism evidence="4 5">
    <name type="scientific">Gordonibacter massiliensis</name>
    <name type="common">ex Traore et al. 2017</name>
    <dbReference type="NCBI Taxonomy" id="1841863"/>
    <lineage>
        <taxon>Bacteria</taxon>
        <taxon>Bacillati</taxon>
        <taxon>Actinomycetota</taxon>
        <taxon>Coriobacteriia</taxon>
        <taxon>Eggerthellales</taxon>
        <taxon>Eggerthellaceae</taxon>
        <taxon>Gordonibacter</taxon>
    </lineage>
</organism>
<keyword evidence="5" id="KW-1185">Reference proteome</keyword>
<reference evidence="4 5" key="1">
    <citation type="submission" date="2020-08" db="EMBL/GenBank/DDBJ databases">
        <authorList>
            <person name="Liu C."/>
            <person name="Sun Q."/>
        </authorList>
    </citation>
    <scope>NUCLEOTIDE SEQUENCE [LARGE SCALE GENOMIC DNA]</scope>
    <source>
        <strain evidence="4 5">N22</strain>
    </source>
</reference>
<dbReference type="Pfam" id="PF13579">
    <property type="entry name" value="Glyco_trans_4_4"/>
    <property type="match status" value="1"/>
</dbReference>
<dbReference type="Pfam" id="PF13692">
    <property type="entry name" value="Glyco_trans_1_4"/>
    <property type="match status" value="1"/>
</dbReference>
<dbReference type="EMBL" id="JACMSE010000008">
    <property type="protein sequence ID" value="MBC2889924.1"/>
    <property type="molecule type" value="Genomic_DNA"/>
</dbReference>